<feature type="transmembrane region" description="Helical" evidence="6">
    <location>
        <begin position="228"/>
        <end position="248"/>
    </location>
</feature>
<evidence type="ECO:0000313" key="9">
    <source>
        <dbReference type="Proteomes" id="UP000287361"/>
    </source>
</evidence>
<feature type="domain" description="ABC-2 type transporter transmembrane" evidence="7">
    <location>
        <begin position="22"/>
        <end position="377"/>
    </location>
</feature>
<feature type="transmembrane region" description="Helical" evidence="6">
    <location>
        <begin position="296"/>
        <end position="315"/>
    </location>
</feature>
<reference evidence="8 9" key="1">
    <citation type="submission" date="2018-10" db="EMBL/GenBank/DDBJ databases">
        <title>Draft Genome Sequence of Anaerotignum sp. KCTC 15736.</title>
        <authorList>
            <person name="Choi S.H."/>
            <person name="Kim J.S."/>
            <person name="Kang S.W."/>
            <person name="Lee J.S."/>
            <person name="Park S.H."/>
        </authorList>
    </citation>
    <scope>NUCLEOTIDE SEQUENCE [LARGE SCALE GENOMIC DNA]</scope>
    <source>
        <strain evidence="8 9">KCTC 15736</strain>
    </source>
</reference>
<sequence length="402" mass="44645">MILTFFKGLLRELWLLVKDPRGIFMFLVAPLLMNIVVCGAFQNGIVNHIPLAAVEMSSSAKTRELIRAFDESDRFDVTLVLQDLDEAKQKMEEGEVYGIIVIPADYTRSLQLGQQAEVLVGINSANNLVGNSAVVSVMQVVKTVSSQIAVKSYVASGSSVAEGTAKVMPISTVLRPWFNPQFSYLMYLGLGLTGLVYHQLFLSAVAGSFADEKKEGILSGKFRKRDAILYYFDKMLFYGIAGFFNLLLNYAVIMKIYSFPMRGARADFLLLSACFVFCLLGFGALLGLLCKNSLHAMQWLMALTYPFFVLAGFSWPHTEMPDFLVRIANYLPVTHYLGPVRSIILMGIGFERTSLQHNRAMLLTLGIGAFVLSLAVFVWQVCRAEKKQKAAEKNTQTEGVQA</sequence>
<evidence type="ECO:0000256" key="2">
    <source>
        <dbReference type="ARBA" id="ARBA00022475"/>
    </source>
</evidence>
<gene>
    <name evidence="8" type="ORF">KGMB03357_07060</name>
</gene>
<accession>A0A401LCC9</accession>
<dbReference type="Gene3D" id="3.40.1710.10">
    <property type="entry name" value="abc type-2 transporter like domain"/>
    <property type="match status" value="1"/>
</dbReference>
<name>A0A401LCC9_9FIRM</name>
<organism evidence="8 9">
    <name type="scientific">Anaerotignum faecicola</name>
    <dbReference type="NCBI Taxonomy" id="2358141"/>
    <lineage>
        <taxon>Bacteria</taxon>
        <taxon>Bacillati</taxon>
        <taxon>Bacillota</taxon>
        <taxon>Clostridia</taxon>
        <taxon>Lachnospirales</taxon>
        <taxon>Anaerotignaceae</taxon>
        <taxon>Anaerotignum</taxon>
    </lineage>
</organism>
<evidence type="ECO:0000256" key="6">
    <source>
        <dbReference type="SAM" id="Phobius"/>
    </source>
</evidence>
<comment type="subcellular location">
    <subcellularLocation>
        <location evidence="1">Cell membrane</location>
        <topology evidence="1">Multi-pass membrane protein</topology>
    </subcellularLocation>
</comment>
<evidence type="ECO:0000259" key="7">
    <source>
        <dbReference type="Pfam" id="PF12698"/>
    </source>
</evidence>
<evidence type="ECO:0000256" key="5">
    <source>
        <dbReference type="ARBA" id="ARBA00023136"/>
    </source>
</evidence>
<dbReference type="Pfam" id="PF12698">
    <property type="entry name" value="ABC2_membrane_3"/>
    <property type="match status" value="1"/>
</dbReference>
<dbReference type="OrthoDB" id="9788252at2"/>
<dbReference type="InterPro" id="IPR051449">
    <property type="entry name" value="ABC-2_transporter_component"/>
</dbReference>
<evidence type="ECO:0000256" key="4">
    <source>
        <dbReference type="ARBA" id="ARBA00022989"/>
    </source>
</evidence>
<dbReference type="PANTHER" id="PTHR30294:SF29">
    <property type="entry name" value="MULTIDRUG ABC TRANSPORTER PERMEASE YBHS-RELATED"/>
    <property type="match status" value="1"/>
</dbReference>
<dbReference type="AlphaFoldDB" id="A0A401LCC9"/>
<keyword evidence="9" id="KW-1185">Reference proteome</keyword>
<dbReference type="PANTHER" id="PTHR30294">
    <property type="entry name" value="MEMBRANE COMPONENT OF ABC TRANSPORTER YHHJ-RELATED"/>
    <property type="match status" value="1"/>
</dbReference>
<evidence type="ECO:0000256" key="1">
    <source>
        <dbReference type="ARBA" id="ARBA00004651"/>
    </source>
</evidence>
<feature type="transmembrane region" description="Helical" evidence="6">
    <location>
        <begin position="327"/>
        <end position="348"/>
    </location>
</feature>
<keyword evidence="5 6" id="KW-0472">Membrane</keyword>
<keyword evidence="2" id="KW-1003">Cell membrane</keyword>
<evidence type="ECO:0000313" key="8">
    <source>
        <dbReference type="EMBL" id="GCB29045.1"/>
    </source>
</evidence>
<feature type="transmembrane region" description="Helical" evidence="6">
    <location>
        <begin position="360"/>
        <end position="379"/>
    </location>
</feature>
<dbReference type="GO" id="GO:0140359">
    <property type="term" value="F:ABC-type transporter activity"/>
    <property type="evidence" value="ECO:0007669"/>
    <property type="project" value="InterPro"/>
</dbReference>
<feature type="transmembrane region" description="Helical" evidence="6">
    <location>
        <begin position="184"/>
        <end position="207"/>
    </location>
</feature>
<dbReference type="Proteomes" id="UP000287361">
    <property type="component" value="Unassembled WGS sequence"/>
</dbReference>
<protein>
    <submittedName>
        <fullName evidence="8">ABC transporter</fullName>
    </submittedName>
</protein>
<comment type="caution">
    <text evidence="8">The sequence shown here is derived from an EMBL/GenBank/DDBJ whole genome shotgun (WGS) entry which is preliminary data.</text>
</comment>
<proteinExistence type="predicted"/>
<feature type="transmembrane region" description="Helical" evidence="6">
    <location>
        <begin position="21"/>
        <end position="42"/>
    </location>
</feature>
<feature type="transmembrane region" description="Helical" evidence="6">
    <location>
        <begin position="268"/>
        <end position="289"/>
    </location>
</feature>
<dbReference type="GO" id="GO:0005886">
    <property type="term" value="C:plasma membrane"/>
    <property type="evidence" value="ECO:0007669"/>
    <property type="project" value="UniProtKB-SubCell"/>
</dbReference>
<dbReference type="EMBL" id="BHVZ01000001">
    <property type="protein sequence ID" value="GCB29045.1"/>
    <property type="molecule type" value="Genomic_DNA"/>
</dbReference>
<keyword evidence="4 6" id="KW-1133">Transmembrane helix</keyword>
<dbReference type="InterPro" id="IPR013525">
    <property type="entry name" value="ABC2_TM"/>
</dbReference>
<keyword evidence="3 6" id="KW-0812">Transmembrane</keyword>
<evidence type="ECO:0000256" key="3">
    <source>
        <dbReference type="ARBA" id="ARBA00022692"/>
    </source>
</evidence>